<evidence type="ECO:0000313" key="4">
    <source>
        <dbReference type="Proteomes" id="UP000181962"/>
    </source>
</evidence>
<proteinExistence type="predicted"/>
<dbReference type="PROSITE" id="PS50125">
    <property type="entry name" value="GUANYLATE_CYCLASE_2"/>
    <property type="match status" value="1"/>
</dbReference>
<name>A0A1L3FE87_BRAJP</name>
<dbReference type="Pfam" id="PF00211">
    <property type="entry name" value="Guanylate_cyc"/>
    <property type="match status" value="1"/>
</dbReference>
<reference evidence="3 4" key="1">
    <citation type="submission" date="2016-11" db="EMBL/GenBank/DDBJ databases">
        <title>Complete Genome Sequence of Bradyrhizobium sp. strain J5, an isolated from soybean nodule in Hokkaido.</title>
        <authorList>
            <person name="Kanehara K."/>
        </authorList>
    </citation>
    <scope>NUCLEOTIDE SEQUENCE [LARGE SCALE GENOMIC DNA]</scope>
    <source>
        <strain evidence="3 4">J5</strain>
    </source>
</reference>
<dbReference type="Gene3D" id="1.25.40.10">
    <property type="entry name" value="Tetratricopeptide repeat domain"/>
    <property type="match status" value="1"/>
</dbReference>
<dbReference type="GO" id="GO:0006171">
    <property type="term" value="P:cAMP biosynthetic process"/>
    <property type="evidence" value="ECO:0007669"/>
    <property type="project" value="TreeGrafter"/>
</dbReference>
<dbReference type="CDD" id="cd07302">
    <property type="entry name" value="CHD"/>
    <property type="match status" value="1"/>
</dbReference>
<evidence type="ECO:0000259" key="2">
    <source>
        <dbReference type="PROSITE" id="PS50125"/>
    </source>
</evidence>
<dbReference type="AlphaFoldDB" id="A0A1L3FE87"/>
<dbReference type="SMART" id="SM00044">
    <property type="entry name" value="CYCc"/>
    <property type="match status" value="1"/>
</dbReference>
<dbReference type="Proteomes" id="UP000181962">
    <property type="component" value="Chromosome"/>
</dbReference>
<dbReference type="EMBL" id="CP017637">
    <property type="protein sequence ID" value="APG11634.1"/>
    <property type="molecule type" value="Genomic_DNA"/>
</dbReference>
<sequence length="625" mass="68778">MKSEPTSVPPSSPNTANDSGARLVGAAEQDFNSQVGTILEFERPFRAVLVADVVSYTRLMEAAEVETHSRYRALRVSVIDPALIGRRGEIVKNTGDGFVAVFESPLDALRCASELQREVTGLETLQPPERRIAFRIGVHWEPVIFDLNDVYGHGVNIAARLQSVAPAGGVVVSSALLLVTADLSEFKFDDLGELHLKNLSRPVHAFLLLSPGVDRRTVIGASTKSSRRTKLPSIAVIPFANSSSEVDDSYFAEGFVEDIIVSLSNIQELLVVSRGSTMPFRQRELDPVEIGEKLGVRYYVSGHVRRSGKRVRFSVELVDVATGSVVWAEKYDTDLADVFEVQDEIAIGVVEKIAAYVRRAEIKRALRKPPKSLNAYDYLLRALELLYKFDFASFSRAKGLLEKASEEDPEYAAPYAFAAKWHNFKIAEGWSSDFDADSADVIRLSNCAIERDPQNALALAIQGHGKSMFFRDYDSGLDLCERALAISPSNSWAWVFGSGTPGFVGDASTGIARAERAIRLSPLGQQAFFNFCLLGQNHYLNGTFDDAIRWSKKSLTLSPRFGNAARVLAASLVAVGRLEEARQVSQHHKNILPGFRVSDYARRCPFKEPQGSLYVERLGAAGLPD</sequence>
<dbReference type="InterPro" id="IPR011990">
    <property type="entry name" value="TPR-like_helical_dom_sf"/>
</dbReference>
<protein>
    <recommendedName>
        <fullName evidence="2">Guanylate cyclase domain-containing protein</fullName>
    </recommendedName>
</protein>
<dbReference type="Gene3D" id="3.30.70.1230">
    <property type="entry name" value="Nucleotide cyclase"/>
    <property type="match status" value="1"/>
</dbReference>
<dbReference type="GO" id="GO:0004016">
    <property type="term" value="F:adenylate cyclase activity"/>
    <property type="evidence" value="ECO:0007669"/>
    <property type="project" value="UniProtKB-ARBA"/>
</dbReference>
<dbReference type="OrthoDB" id="9807521at2"/>
<dbReference type="SUPFAM" id="SSF48452">
    <property type="entry name" value="TPR-like"/>
    <property type="match status" value="1"/>
</dbReference>
<dbReference type="PANTHER" id="PTHR43081:SF19">
    <property type="entry name" value="PH-SENSITIVE ADENYLATE CYCLASE RV1264"/>
    <property type="match status" value="1"/>
</dbReference>
<organism evidence="3 4">
    <name type="scientific">Bradyrhizobium japonicum</name>
    <dbReference type="NCBI Taxonomy" id="375"/>
    <lineage>
        <taxon>Bacteria</taxon>
        <taxon>Pseudomonadati</taxon>
        <taxon>Pseudomonadota</taxon>
        <taxon>Alphaproteobacteria</taxon>
        <taxon>Hyphomicrobiales</taxon>
        <taxon>Nitrobacteraceae</taxon>
        <taxon>Bradyrhizobium</taxon>
    </lineage>
</organism>
<evidence type="ECO:0000256" key="1">
    <source>
        <dbReference type="SAM" id="MobiDB-lite"/>
    </source>
</evidence>
<dbReference type="InterPro" id="IPR001054">
    <property type="entry name" value="A/G_cyclase"/>
</dbReference>
<feature type="region of interest" description="Disordered" evidence="1">
    <location>
        <begin position="1"/>
        <end position="20"/>
    </location>
</feature>
<gene>
    <name evidence="3" type="ORF">BKD09_25195</name>
</gene>
<accession>A0A1L3FE87</accession>
<dbReference type="InterPro" id="IPR050697">
    <property type="entry name" value="Adenylyl/Guanylyl_Cyclase_3/4"/>
</dbReference>
<dbReference type="SUPFAM" id="SSF55073">
    <property type="entry name" value="Nucleotide cyclase"/>
    <property type="match status" value="1"/>
</dbReference>
<dbReference type="PANTHER" id="PTHR43081">
    <property type="entry name" value="ADENYLATE CYCLASE, TERMINAL-DIFFERENTIATION SPECIFIC-RELATED"/>
    <property type="match status" value="1"/>
</dbReference>
<evidence type="ECO:0000313" key="3">
    <source>
        <dbReference type="EMBL" id="APG11634.1"/>
    </source>
</evidence>
<dbReference type="Gene3D" id="3.40.50.10610">
    <property type="entry name" value="ABC-type transport auxiliary lipoprotein component"/>
    <property type="match status" value="1"/>
</dbReference>
<dbReference type="InterPro" id="IPR029787">
    <property type="entry name" value="Nucleotide_cyclase"/>
</dbReference>
<dbReference type="RefSeq" id="WP_081369245.1">
    <property type="nucleotide sequence ID" value="NZ_CP017637.1"/>
</dbReference>
<feature type="domain" description="Guanylate cyclase" evidence="2">
    <location>
        <begin position="47"/>
        <end position="162"/>
    </location>
</feature>
<dbReference type="GO" id="GO:0035556">
    <property type="term" value="P:intracellular signal transduction"/>
    <property type="evidence" value="ECO:0007669"/>
    <property type="project" value="InterPro"/>
</dbReference>